<gene>
    <name evidence="2" type="ORF">ABQJ54_17065</name>
</gene>
<name>A0ABV3QHZ8_9GAMM</name>
<evidence type="ECO:0000313" key="3">
    <source>
        <dbReference type="Proteomes" id="UP001556220"/>
    </source>
</evidence>
<dbReference type="InterPro" id="IPR011978">
    <property type="entry name" value="YgfB-like"/>
</dbReference>
<reference evidence="2 3" key="1">
    <citation type="submission" date="2024-06" db="EMBL/GenBank/DDBJ databases">
        <authorList>
            <person name="Woo H."/>
        </authorList>
    </citation>
    <scope>NUCLEOTIDE SEQUENCE [LARGE SCALE GENOMIC DNA]</scope>
    <source>
        <strain evidence="2 3">Si-c</strain>
    </source>
</reference>
<dbReference type="Pfam" id="PF03695">
    <property type="entry name" value="UPF0149"/>
    <property type="match status" value="1"/>
</dbReference>
<proteinExistence type="inferred from homology"/>
<protein>
    <submittedName>
        <fullName evidence="2">UPF0149 family protein</fullName>
    </submittedName>
</protein>
<dbReference type="EMBL" id="JBFOHK010000005">
    <property type="protein sequence ID" value="MEW9573468.1"/>
    <property type="molecule type" value="Genomic_DNA"/>
</dbReference>
<accession>A0ABV3QHZ8</accession>
<dbReference type="Gene3D" id="1.20.120.740">
    <property type="entry name" value="YgfB uncharacterised protein family UPF0149, PF03695"/>
    <property type="match status" value="1"/>
</dbReference>
<dbReference type="PANTHER" id="PTHR37528:SF1">
    <property type="entry name" value="UPF0149 PROTEIN YGFB"/>
    <property type="match status" value="1"/>
</dbReference>
<evidence type="ECO:0000256" key="1">
    <source>
        <dbReference type="ARBA" id="ARBA00038308"/>
    </source>
</evidence>
<evidence type="ECO:0000313" key="2">
    <source>
        <dbReference type="EMBL" id="MEW9573468.1"/>
    </source>
</evidence>
<comment type="similarity">
    <text evidence="1">Belongs to the UPF0149 family.</text>
</comment>
<dbReference type="Proteomes" id="UP001556220">
    <property type="component" value="Unassembled WGS sequence"/>
</dbReference>
<keyword evidence="3" id="KW-1185">Reference proteome</keyword>
<dbReference type="PANTHER" id="PTHR37528">
    <property type="entry name" value="UPF0149 PROTEIN YGFB"/>
    <property type="match status" value="1"/>
</dbReference>
<sequence>MPATEPLSHDQLDALIVRLRLGVDASELHGSLCGYLAGGATPRGGDLLAALQLEGAEEVAPTPADQAVLEALLRQCRDALADPELGFEPLLPDGDRPLDERAEAVVDWCRGFLGGFGLAGTDAHAKLSDDAQEVLRDFGTVAASSFDFGDAAEDEDALIEVQEFLRVGALLLYTESAGHGQPGSDRLH</sequence>
<dbReference type="InterPro" id="IPR036255">
    <property type="entry name" value="YgfB-like_sf"/>
</dbReference>
<organism evidence="2 3">
    <name type="scientific">Rhodanobacter lycopersici</name>
    <dbReference type="NCBI Taxonomy" id="3162487"/>
    <lineage>
        <taxon>Bacteria</taxon>
        <taxon>Pseudomonadati</taxon>
        <taxon>Pseudomonadota</taxon>
        <taxon>Gammaproteobacteria</taxon>
        <taxon>Lysobacterales</taxon>
        <taxon>Rhodanobacteraceae</taxon>
        <taxon>Rhodanobacter</taxon>
    </lineage>
</organism>
<dbReference type="SUPFAM" id="SSF101327">
    <property type="entry name" value="YgfB-like"/>
    <property type="match status" value="1"/>
</dbReference>
<dbReference type="RefSeq" id="WP_367855525.1">
    <property type="nucleotide sequence ID" value="NZ_JBFOHK010000005.1"/>
</dbReference>
<comment type="caution">
    <text evidence="2">The sequence shown here is derived from an EMBL/GenBank/DDBJ whole genome shotgun (WGS) entry which is preliminary data.</text>
</comment>